<keyword evidence="2" id="KW-0677">Repeat</keyword>
<keyword evidence="5" id="KW-1185">Reference proteome</keyword>
<accession>A0A0D7BD73</accession>
<keyword evidence="1" id="KW-0433">Leucine-rich repeat</keyword>
<sequence>MADSKPRARVQVIRSPSPPSSPELAEAELVEISDVDPLAPLEDDATEIDLVHCRLSAIPPSLSRFAGLKRLCVRQNQLAEIPADLFPADGVLEELDTYDNKLKNDTVDLLLSSPQMKNLRTLDLSFNLIKAVPPTISSLSSLETVYFVQNKISKIGTELSACTRLRSLELGGNRIRDLAALPSLPALEELWLGKNKITSLAPLKDIALPKLRILSIQSNRITKIEALPPSLEELYLSHNGVEVLEGLEVAPGLTTVDIGANFITEVKPEAVAHLGKIEELWMNNNKIESLPQTLKALEPLKTLNTVYLEGNPCQATEGAAYRRKIILTLPWLEQVDATFVVKK</sequence>
<evidence type="ECO:0000256" key="2">
    <source>
        <dbReference type="ARBA" id="ARBA00022737"/>
    </source>
</evidence>
<dbReference type="InterPro" id="IPR050836">
    <property type="entry name" value="SDS22/Internalin_LRR"/>
</dbReference>
<name>A0A0D7BD73_9AGAR</name>
<dbReference type="PANTHER" id="PTHR46652">
    <property type="entry name" value="LEUCINE-RICH REPEAT AND IQ DOMAIN-CONTAINING PROTEIN 1-RELATED"/>
    <property type="match status" value="1"/>
</dbReference>
<dbReference type="Pfam" id="PF13855">
    <property type="entry name" value="LRR_8"/>
    <property type="match status" value="1"/>
</dbReference>
<gene>
    <name evidence="4" type="ORF">CYLTODRAFT_421840</name>
</gene>
<evidence type="ECO:0000313" key="4">
    <source>
        <dbReference type="EMBL" id="KIY68170.1"/>
    </source>
</evidence>
<dbReference type="SMART" id="SM00365">
    <property type="entry name" value="LRR_SD22"/>
    <property type="match status" value="7"/>
</dbReference>
<evidence type="ECO:0000256" key="1">
    <source>
        <dbReference type="ARBA" id="ARBA00022614"/>
    </source>
</evidence>
<dbReference type="InterPro" id="IPR032675">
    <property type="entry name" value="LRR_dom_sf"/>
</dbReference>
<dbReference type="EMBL" id="KN880508">
    <property type="protein sequence ID" value="KIY68170.1"/>
    <property type="molecule type" value="Genomic_DNA"/>
</dbReference>
<dbReference type="Proteomes" id="UP000054007">
    <property type="component" value="Unassembled WGS sequence"/>
</dbReference>
<dbReference type="PANTHER" id="PTHR46652:SF3">
    <property type="entry name" value="LEUCINE-RICH REPEAT-CONTAINING PROTEIN 9"/>
    <property type="match status" value="1"/>
</dbReference>
<evidence type="ECO:0000256" key="3">
    <source>
        <dbReference type="SAM" id="MobiDB-lite"/>
    </source>
</evidence>
<evidence type="ECO:0000313" key="5">
    <source>
        <dbReference type="Proteomes" id="UP000054007"/>
    </source>
</evidence>
<dbReference type="STRING" id="1314674.A0A0D7BD73"/>
<dbReference type="SUPFAM" id="SSF52058">
    <property type="entry name" value="L domain-like"/>
    <property type="match status" value="1"/>
</dbReference>
<protein>
    <submittedName>
        <fullName evidence="4">L domain-like protein</fullName>
    </submittedName>
</protein>
<dbReference type="SMART" id="SM00369">
    <property type="entry name" value="LRR_TYP"/>
    <property type="match status" value="6"/>
</dbReference>
<dbReference type="Pfam" id="PF12799">
    <property type="entry name" value="LRR_4"/>
    <property type="match status" value="2"/>
</dbReference>
<proteinExistence type="predicted"/>
<dbReference type="Gene3D" id="3.80.10.10">
    <property type="entry name" value="Ribonuclease Inhibitor"/>
    <property type="match status" value="2"/>
</dbReference>
<dbReference type="InterPro" id="IPR025875">
    <property type="entry name" value="Leu-rich_rpt_4"/>
</dbReference>
<reference evidence="4 5" key="1">
    <citation type="journal article" date="2015" name="Fungal Genet. Biol.">
        <title>Evolution of novel wood decay mechanisms in Agaricales revealed by the genome sequences of Fistulina hepatica and Cylindrobasidium torrendii.</title>
        <authorList>
            <person name="Floudas D."/>
            <person name="Held B.W."/>
            <person name="Riley R."/>
            <person name="Nagy L.G."/>
            <person name="Koehler G."/>
            <person name="Ransdell A.S."/>
            <person name="Younus H."/>
            <person name="Chow J."/>
            <person name="Chiniquy J."/>
            <person name="Lipzen A."/>
            <person name="Tritt A."/>
            <person name="Sun H."/>
            <person name="Haridas S."/>
            <person name="LaButti K."/>
            <person name="Ohm R.A."/>
            <person name="Kues U."/>
            <person name="Blanchette R.A."/>
            <person name="Grigoriev I.V."/>
            <person name="Minto R.E."/>
            <person name="Hibbett D.S."/>
        </authorList>
    </citation>
    <scope>NUCLEOTIDE SEQUENCE [LARGE SCALE GENOMIC DNA]</scope>
    <source>
        <strain evidence="4 5">FP15055 ss-10</strain>
    </source>
</reference>
<dbReference type="AlphaFoldDB" id="A0A0D7BD73"/>
<dbReference type="OrthoDB" id="266138at2759"/>
<organism evidence="4 5">
    <name type="scientific">Cylindrobasidium torrendii FP15055 ss-10</name>
    <dbReference type="NCBI Taxonomy" id="1314674"/>
    <lineage>
        <taxon>Eukaryota</taxon>
        <taxon>Fungi</taxon>
        <taxon>Dikarya</taxon>
        <taxon>Basidiomycota</taxon>
        <taxon>Agaricomycotina</taxon>
        <taxon>Agaricomycetes</taxon>
        <taxon>Agaricomycetidae</taxon>
        <taxon>Agaricales</taxon>
        <taxon>Marasmiineae</taxon>
        <taxon>Physalacriaceae</taxon>
        <taxon>Cylindrobasidium</taxon>
    </lineage>
</organism>
<dbReference type="InterPro" id="IPR001611">
    <property type="entry name" value="Leu-rich_rpt"/>
</dbReference>
<dbReference type="InterPro" id="IPR003591">
    <property type="entry name" value="Leu-rich_rpt_typical-subtyp"/>
</dbReference>
<dbReference type="PROSITE" id="PS51450">
    <property type="entry name" value="LRR"/>
    <property type="match status" value="4"/>
</dbReference>
<feature type="region of interest" description="Disordered" evidence="3">
    <location>
        <begin position="1"/>
        <end position="25"/>
    </location>
</feature>